<dbReference type="GO" id="GO:0046491">
    <property type="term" value="P:L-methylmalonyl-CoA metabolic process"/>
    <property type="evidence" value="ECO:0007669"/>
    <property type="project" value="TreeGrafter"/>
</dbReference>
<accession>A0AAW9R558</accession>
<dbReference type="AlphaFoldDB" id="A0AAW9R558"/>
<dbReference type="GO" id="GO:0046872">
    <property type="term" value="F:metal ion binding"/>
    <property type="evidence" value="ECO:0007669"/>
    <property type="project" value="UniProtKB-KW"/>
</dbReference>
<dbReference type="GO" id="GO:0004493">
    <property type="term" value="F:methylmalonyl-CoA epimerase activity"/>
    <property type="evidence" value="ECO:0007669"/>
    <property type="project" value="TreeGrafter"/>
</dbReference>
<reference evidence="4 5" key="1">
    <citation type="submission" date="2024-02" db="EMBL/GenBank/DDBJ databases">
        <title>A novel Wenzhouxiangellaceae bacterium, isolated from coastal sediments.</title>
        <authorList>
            <person name="Du Z.-J."/>
            <person name="Ye Y.-Q."/>
            <person name="Zhang X.-Y."/>
        </authorList>
    </citation>
    <scope>NUCLEOTIDE SEQUENCE [LARGE SCALE GENOMIC DNA]</scope>
    <source>
        <strain evidence="4 5">CH-27</strain>
    </source>
</reference>
<dbReference type="PROSITE" id="PS51257">
    <property type="entry name" value="PROKAR_LIPOPROTEIN"/>
    <property type="match status" value="1"/>
</dbReference>
<gene>
    <name evidence="4" type="ORF">V3330_02595</name>
</gene>
<dbReference type="Proteomes" id="UP001359886">
    <property type="component" value="Unassembled WGS sequence"/>
</dbReference>
<dbReference type="SUPFAM" id="SSF54593">
    <property type="entry name" value="Glyoxalase/Bleomycin resistance protein/Dihydroxybiphenyl dioxygenase"/>
    <property type="match status" value="2"/>
</dbReference>
<name>A0AAW9R558_9GAMM</name>
<dbReference type="Gene3D" id="3.10.180.10">
    <property type="entry name" value="2,3-Dihydroxybiphenyl 1,2-Dioxygenase, domain 1"/>
    <property type="match status" value="2"/>
</dbReference>
<keyword evidence="1" id="KW-0479">Metal-binding</keyword>
<evidence type="ECO:0000313" key="4">
    <source>
        <dbReference type="EMBL" id="MEJ8566504.1"/>
    </source>
</evidence>
<dbReference type="RefSeq" id="WP_354693822.1">
    <property type="nucleotide sequence ID" value="NZ_JAZHOG010000001.1"/>
</dbReference>
<evidence type="ECO:0000256" key="1">
    <source>
        <dbReference type="ARBA" id="ARBA00022723"/>
    </source>
</evidence>
<keyword evidence="5" id="KW-1185">Reference proteome</keyword>
<sequence length="404" mass="42951">MNPSCRATLLIAAILALTACSSGDGAGTPPPVAVSAEDESAAVEPAAAEISPVIVAADHVGLTVPDIEQAVDWFQSVFGCSAALSFGPFSDPEGTFMQDLLGVHPRAVIQQITMLRCGQSANIELLEYESPDPERSYPKNSDWGGHHVAFYVTDIDAAVADLVAKGVEKLHGPLPVNEGPAAGQTINYFRAPFGTYIELISYPEGMAYEQDAEPALWSPKHNGTEASGSAVPGLLGVDHAGITVPDIDVAVAWLEDSLGCSAPLTFGPFSDPEGTFMQDLLGVHPRAVVNRITQVRCGTGASIELMEYEAPDQDQTFRRNSDRGGKHIAFYVSDIEQAVAHLIALGADKLFGPLPVTEGPAAGQTINYVRAPFGTYIELISYPDGMAYEASAQTRLWDPRDNRP</sequence>
<organism evidence="4 5">
    <name type="scientific">Elongatibacter sediminis</name>
    <dbReference type="NCBI Taxonomy" id="3119006"/>
    <lineage>
        <taxon>Bacteria</taxon>
        <taxon>Pseudomonadati</taxon>
        <taxon>Pseudomonadota</taxon>
        <taxon>Gammaproteobacteria</taxon>
        <taxon>Chromatiales</taxon>
        <taxon>Wenzhouxiangellaceae</taxon>
        <taxon>Elongatibacter</taxon>
    </lineage>
</organism>
<dbReference type="PROSITE" id="PS51819">
    <property type="entry name" value="VOC"/>
    <property type="match status" value="2"/>
</dbReference>
<feature type="signal peptide" evidence="2">
    <location>
        <begin position="1"/>
        <end position="26"/>
    </location>
</feature>
<dbReference type="InterPro" id="IPR029068">
    <property type="entry name" value="Glyas_Bleomycin-R_OHBP_Dase"/>
</dbReference>
<evidence type="ECO:0000259" key="3">
    <source>
        <dbReference type="PROSITE" id="PS51819"/>
    </source>
</evidence>
<dbReference type="PANTHER" id="PTHR43048:SF6">
    <property type="entry name" value="BLR8189 PROTEIN"/>
    <property type="match status" value="1"/>
</dbReference>
<evidence type="ECO:0000256" key="2">
    <source>
        <dbReference type="SAM" id="SignalP"/>
    </source>
</evidence>
<feature type="domain" description="VOC" evidence="3">
    <location>
        <begin position="56"/>
        <end position="202"/>
    </location>
</feature>
<dbReference type="EMBL" id="JAZHOG010000001">
    <property type="protein sequence ID" value="MEJ8566504.1"/>
    <property type="molecule type" value="Genomic_DNA"/>
</dbReference>
<dbReference type="InterPro" id="IPR037523">
    <property type="entry name" value="VOC_core"/>
</dbReference>
<evidence type="ECO:0000313" key="5">
    <source>
        <dbReference type="Proteomes" id="UP001359886"/>
    </source>
</evidence>
<dbReference type="PANTHER" id="PTHR43048">
    <property type="entry name" value="METHYLMALONYL-COA EPIMERASE"/>
    <property type="match status" value="1"/>
</dbReference>
<dbReference type="InterPro" id="IPR051785">
    <property type="entry name" value="MMCE/EMCE_epimerase"/>
</dbReference>
<feature type="chain" id="PRO_5043768416" evidence="2">
    <location>
        <begin position="27"/>
        <end position="404"/>
    </location>
</feature>
<protein>
    <submittedName>
        <fullName evidence="4">VOC family protein</fullName>
    </submittedName>
</protein>
<proteinExistence type="predicted"/>
<comment type="caution">
    <text evidence="4">The sequence shown here is derived from an EMBL/GenBank/DDBJ whole genome shotgun (WGS) entry which is preliminary data.</text>
</comment>
<keyword evidence="2" id="KW-0732">Signal</keyword>
<dbReference type="Pfam" id="PF13669">
    <property type="entry name" value="Glyoxalase_4"/>
    <property type="match status" value="2"/>
</dbReference>
<feature type="domain" description="VOC" evidence="3">
    <location>
        <begin position="236"/>
        <end position="382"/>
    </location>
</feature>